<dbReference type="Pfam" id="PF02577">
    <property type="entry name" value="BFN_dom"/>
    <property type="match status" value="1"/>
</dbReference>
<proteinExistence type="predicted"/>
<dbReference type="SUPFAM" id="SSF103256">
    <property type="entry name" value="Hypothetical protein TM0160"/>
    <property type="match status" value="1"/>
</dbReference>
<dbReference type="AlphaFoldDB" id="A0A2M9R502"/>
<dbReference type="Gene3D" id="3.10.690.10">
    <property type="entry name" value="Bifunctional nuclease domain"/>
    <property type="match status" value="1"/>
</dbReference>
<dbReference type="OrthoDB" id="9788698at2"/>
<dbReference type="InterPro" id="IPR001943">
    <property type="entry name" value="UVR_dom"/>
</dbReference>
<dbReference type="PROSITE" id="PS51658">
    <property type="entry name" value="BFN"/>
    <property type="match status" value="1"/>
</dbReference>
<dbReference type="InterPro" id="IPR036104">
    <property type="entry name" value="BFN_sf"/>
</dbReference>
<dbReference type="Proteomes" id="UP000231960">
    <property type="component" value="Unassembled WGS sequence"/>
</dbReference>
<dbReference type="RefSeq" id="WP_100677516.1">
    <property type="nucleotide sequence ID" value="NZ_NIPO01000001.1"/>
</dbReference>
<sequence>MSLIRLVIRGISYSHSQNGAYALILGEVNGTLKIPIVIGAFEAQSIAIALEHDLKSPRPLTHDLFKSMADQYSIRVKQIFIHKLEDGIFYSNIITEQNGQEVILDARTSDAVAIAVRFNAPIFVFKDILDKAGVNLSVVEDAKQATEQSLEEVIENFLSADDSDFTNEFAKYSKENLTQMLESAVLDEDYERAARIRDELRKRDF</sequence>
<dbReference type="InterPro" id="IPR003729">
    <property type="entry name" value="Bi_nuclease_dom"/>
</dbReference>
<name>A0A2M9R502_9FLAO</name>
<gene>
    <name evidence="2" type="ORF">CDL10_04975</name>
</gene>
<evidence type="ECO:0000259" key="1">
    <source>
        <dbReference type="PROSITE" id="PS51658"/>
    </source>
</evidence>
<protein>
    <recommendedName>
        <fullName evidence="1">BFN domain-containing protein</fullName>
    </recommendedName>
</protein>
<organism evidence="2 3">
    <name type="scientific">Avrilella dinanensis</name>
    <dbReference type="NCBI Taxonomy" id="2008672"/>
    <lineage>
        <taxon>Bacteria</taxon>
        <taxon>Pseudomonadati</taxon>
        <taxon>Bacteroidota</taxon>
        <taxon>Flavobacteriia</taxon>
        <taxon>Flavobacteriales</taxon>
        <taxon>Flavobacteriaceae</taxon>
        <taxon>Avrilella</taxon>
    </lineage>
</organism>
<evidence type="ECO:0000313" key="3">
    <source>
        <dbReference type="Proteomes" id="UP000231960"/>
    </source>
</evidence>
<dbReference type="Pfam" id="PF02151">
    <property type="entry name" value="UVR"/>
    <property type="match status" value="1"/>
</dbReference>
<dbReference type="EMBL" id="NIPO01000001">
    <property type="protein sequence ID" value="PJR03950.1"/>
    <property type="molecule type" value="Genomic_DNA"/>
</dbReference>
<feature type="domain" description="BFN" evidence="1">
    <location>
        <begin position="3"/>
        <end position="136"/>
    </location>
</feature>
<dbReference type="PANTHER" id="PTHR15160:SF1">
    <property type="entry name" value="VON HIPPEL-LINDAU DISEASE TUMOR SUPPRESSOR"/>
    <property type="match status" value="1"/>
</dbReference>
<dbReference type="PANTHER" id="PTHR15160">
    <property type="entry name" value="VON HIPPEL-LINDAU PROTEIN"/>
    <property type="match status" value="1"/>
</dbReference>
<accession>A0A2M9R502</accession>
<reference evidence="2 3" key="1">
    <citation type="submission" date="2017-06" db="EMBL/GenBank/DDBJ databases">
        <title>Description of Avrilella dinanensis gen. nov. sp. nov.</title>
        <authorList>
            <person name="Leyer C."/>
            <person name="Sassi M."/>
            <person name="Minet J."/>
            <person name="Kayal S."/>
            <person name="Cattoir V."/>
        </authorList>
    </citation>
    <scope>NUCLEOTIDE SEQUENCE [LARGE SCALE GENOMIC DNA]</scope>
    <source>
        <strain evidence="2 3">UR159</strain>
    </source>
</reference>
<dbReference type="GO" id="GO:0004518">
    <property type="term" value="F:nuclease activity"/>
    <property type="evidence" value="ECO:0007669"/>
    <property type="project" value="InterPro"/>
</dbReference>
<evidence type="ECO:0000313" key="2">
    <source>
        <dbReference type="EMBL" id="PJR03950.1"/>
    </source>
</evidence>
<keyword evidence="3" id="KW-1185">Reference proteome</keyword>
<comment type="caution">
    <text evidence="2">The sequence shown here is derived from an EMBL/GenBank/DDBJ whole genome shotgun (WGS) entry which is preliminary data.</text>
</comment>